<name>A0A085V3Y2_PSESX</name>
<dbReference type="OrthoDB" id="6538688at2"/>
<gene>
    <name evidence="1" type="ORF">IV01_26095</name>
</gene>
<dbReference type="EMBL" id="JPQU01000109">
    <property type="protein sequence ID" value="KFE50145.1"/>
    <property type="molecule type" value="Genomic_DNA"/>
</dbReference>
<dbReference type="RefSeq" id="WP_032631987.1">
    <property type="nucleotide sequence ID" value="NZ_JPQU01000109.1"/>
</dbReference>
<dbReference type="AlphaFoldDB" id="A0A085V3Y2"/>
<proteinExistence type="predicted"/>
<dbReference type="Gene3D" id="4.10.410.40">
    <property type="match status" value="1"/>
</dbReference>
<evidence type="ECO:0008006" key="3">
    <source>
        <dbReference type="Google" id="ProtNLM"/>
    </source>
</evidence>
<evidence type="ECO:0000313" key="2">
    <source>
        <dbReference type="Proteomes" id="UP000028631"/>
    </source>
</evidence>
<accession>A0A085V3Y2</accession>
<sequence length="151" mass="15910">MQKRVPLPNGTTIWVSTNTDPATLAAPAVTDASWVEVQKVTALTGSGGDEKFSTYSPLGEYEDVREPSGRNPMDMQLTLQDAPDSAYVAAIAQGREARAALGWMFKLPGGSAKIVFSGYASGSLIPVLDRNQLMVIAISIAVIGTPTRVAA</sequence>
<dbReference type="Pfam" id="PF08813">
    <property type="entry name" value="Phage_tail_3"/>
    <property type="match status" value="1"/>
</dbReference>
<keyword evidence="2" id="KW-1185">Reference proteome</keyword>
<evidence type="ECO:0000313" key="1">
    <source>
        <dbReference type="EMBL" id="KFE50145.1"/>
    </source>
</evidence>
<organism evidence="1 2">
    <name type="scientific">Pseudomonas syringae</name>
    <dbReference type="NCBI Taxonomy" id="317"/>
    <lineage>
        <taxon>Bacteria</taxon>
        <taxon>Pseudomonadati</taxon>
        <taxon>Pseudomonadota</taxon>
        <taxon>Gammaproteobacteria</taxon>
        <taxon>Pseudomonadales</taxon>
        <taxon>Pseudomonadaceae</taxon>
        <taxon>Pseudomonas</taxon>
    </lineage>
</organism>
<comment type="caution">
    <text evidence="1">The sequence shown here is derived from an EMBL/GenBank/DDBJ whole genome shotgun (WGS) entry which is preliminary data.</text>
</comment>
<dbReference type="PATRIC" id="fig|317.175.peg.5436"/>
<dbReference type="Proteomes" id="UP000028631">
    <property type="component" value="Unassembled WGS sequence"/>
</dbReference>
<reference evidence="1 2" key="1">
    <citation type="submission" date="2014-07" db="EMBL/GenBank/DDBJ databases">
        <title>Draft Genome Sequences of Environmental Pseudomonas syringae strains.</title>
        <authorList>
            <person name="Baltrus D.A."/>
            <person name="Berge O."/>
            <person name="Morris C."/>
        </authorList>
    </citation>
    <scope>NUCLEOTIDE SEQUENCE [LARGE SCALE GENOMIC DNA]</scope>
    <source>
        <strain evidence="1 2">GAW0119</strain>
    </source>
</reference>
<dbReference type="InterPro" id="IPR014918">
    <property type="entry name" value="Phage_tail_3"/>
</dbReference>
<protein>
    <recommendedName>
        <fullName evidence="3">Phage tail protein</fullName>
    </recommendedName>
</protein>